<feature type="domain" description="ABC transporter" evidence="5">
    <location>
        <begin position="23"/>
        <end position="270"/>
    </location>
</feature>
<proteinExistence type="inferred from homology"/>
<dbReference type="SMART" id="SM00382">
    <property type="entry name" value="AAA"/>
    <property type="match status" value="1"/>
</dbReference>
<protein>
    <submittedName>
        <fullName evidence="6">ABC transporter ATP-binding protein</fullName>
        <ecNumber evidence="6">3.6.3.-</ecNumber>
    </submittedName>
</protein>
<dbReference type="GO" id="GO:0005886">
    <property type="term" value="C:plasma membrane"/>
    <property type="evidence" value="ECO:0007669"/>
    <property type="project" value="TreeGrafter"/>
</dbReference>
<dbReference type="InterPro" id="IPR015854">
    <property type="entry name" value="ABC_transpr_LolD-like"/>
</dbReference>
<evidence type="ECO:0000256" key="2">
    <source>
        <dbReference type="ARBA" id="ARBA00022741"/>
    </source>
</evidence>
<keyword evidence="7" id="KW-1185">Reference proteome</keyword>
<dbReference type="KEGG" id="tpla:ElP_47400"/>
<dbReference type="GO" id="GO:0005524">
    <property type="term" value="F:ATP binding"/>
    <property type="evidence" value="ECO:0007669"/>
    <property type="project" value="UniProtKB-KW"/>
</dbReference>
<keyword evidence="1" id="KW-0813">Transport</keyword>
<dbReference type="SUPFAM" id="SSF52540">
    <property type="entry name" value="P-loop containing nucleoside triphosphate hydrolases"/>
    <property type="match status" value="1"/>
</dbReference>
<keyword evidence="6" id="KW-0378">Hydrolase</keyword>
<organism evidence="6 7">
    <name type="scientific">Tautonia plasticadhaerens</name>
    <dbReference type="NCBI Taxonomy" id="2527974"/>
    <lineage>
        <taxon>Bacteria</taxon>
        <taxon>Pseudomonadati</taxon>
        <taxon>Planctomycetota</taxon>
        <taxon>Planctomycetia</taxon>
        <taxon>Isosphaerales</taxon>
        <taxon>Isosphaeraceae</taxon>
        <taxon>Tautonia</taxon>
    </lineage>
</organism>
<name>A0A518H7P4_9BACT</name>
<dbReference type="EC" id="3.6.3.-" evidence="6"/>
<dbReference type="PANTHER" id="PTHR24220">
    <property type="entry name" value="IMPORT ATP-BINDING PROTEIN"/>
    <property type="match status" value="1"/>
</dbReference>
<dbReference type="EMBL" id="CP036426">
    <property type="protein sequence ID" value="QDV36811.1"/>
    <property type="molecule type" value="Genomic_DNA"/>
</dbReference>
<evidence type="ECO:0000259" key="5">
    <source>
        <dbReference type="PROSITE" id="PS50893"/>
    </source>
</evidence>
<dbReference type="Pfam" id="PF00005">
    <property type="entry name" value="ABC_tran"/>
    <property type="match status" value="1"/>
</dbReference>
<dbReference type="InterPro" id="IPR017871">
    <property type="entry name" value="ABC_transporter-like_CS"/>
</dbReference>
<dbReference type="GO" id="GO:0016887">
    <property type="term" value="F:ATP hydrolysis activity"/>
    <property type="evidence" value="ECO:0007669"/>
    <property type="project" value="InterPro"/>
</dbReference>
<evidence type="ECO:0000256" key="3">
    <source>
        <dbReference type="ARBA" id="ARBA00022840"/>
    </source>
</evidence>
<reference evidence="6 7" key="1">
    <citation type="submission" date="2019-02" db="EMBL/GenBank/DDBJ databases">
        <title>Deep-cultivation of Planctomycetes and their phenomic and genomic characterization uncovers novel biology.</title>
        <authorList>
            <person name="Wiegand S."/>
            <person name="Jogler M."/>
            <person name="Boedeker C."/>
            <person name="Pinto D."/>
            <person name="Vollmers J."/>
            <person name="Rivas-Marin E."/>
            <person name="Kohn T."/>
            <person name="Peeters S.H."/>
            <person name="Heuer A."/>
            <person name="Rast P."/>
            <person name="Oberbeckmann S."/>
            <person name="Bunk B."/>
            <person name="Jeske O."/>
            <person name="Meyerdierks A."/>
            <person name="Storesund J.E."/>
            <person name="Kallscheuer N."/>
            <person name="Luecker S."/>
            <person name="Lage O.M."/>
            <person name="Pohl T."/>
            <person name="Merkel B.J."/>
            <person name="Hornburger P."/>
            <person name="Mueller R.-W."/>
            <person name="Bruemmer F."/>
            <person name="Labrenz M."/>
            <person name="Spormann A.M."/>
            <person name="Op den Camp H."/>
            <person name="Overmann J."/>
            <person name="Amann R."/>
            <person name="Jetten M.S.M."/>
            <person name="Mascher T."/>
            <person name="Medema M.H."/>
            <person name="Devos D.P."/>
            <person name="Kaster A.-K."/>
            <person name="Ovreas L."/>
            <person name="Rohde M."/>
            <person name="Galperin M.Y."/>
            <person name="Jogler C."/>
        </authorList>
    </citation>
    <scope>NUCLEOTIDE SEQUENCE [LARGE SCALE GENOMIC DNA]</scope>
    <source>
        <strain evidence="6 7">ElP</strain>
    </source>
</reference>
<dbReference type="PROSITE" id="PS00211">
    <property type="entry name" value="ABC_TRANSPORTER_1"/>
    <property type="match status" value="1"/>
</dbReference>
<dbReference type="InterPro" id="IPR003439">
    <property type="entry name" value="ABC_transporter-like_ATP-bd"/>
</dbReference>
<accession>A0A518H7P4</accession>
<dbReference type="GO" id="GO:0022857">
    <property type="term" value="F:transmembrane transporter activity"/>
    <property type="evidence" value="ECO:0007669"/>
    <property type="project" value="TreeGrafter"/>
</dbReference>
<evidence type="ECO:0000313" key="6">
    <source>
        <dbReference type="EMBL" id="QDV36811.1"/>
    </source>
</evidence>
<dbReference type="FunFam" id="3.40.50.300:FF:000032">
    <property type="entry name" value="Export ABC transporter ATP-binding protein"/>
    <property type="match status" value="1"/>
</dbReference>
<dbReference type="Proteomes" id="UP000317835">
    <property type="component" value="Chromosome"/>
</dbReference>
<keyword evidence="2" id="KW-0547">Nucleotide-binding</keyword>
<dbReference type="PROSITE" id="PS50893">
    <property type="entry name" value="ABC_TRANSPORTER_2"/>
    <property type="match status" value="1"/>
</dbReference>
<evidence type="ECO:0000256" key="4">
    <source>
        <dbReference type="ARBA" id="ARBA00038388"/>
    </source>
</evidence>
<dbReference type="GO" id="GO:0098796">
    <property type="term" value="C:membrane protein complex"/>
    <property type="evidence" value="ECO:0007669"/>
    <property type="project" value="UniProtKB-ARBA"/>
</dbReference>
<keyword evidence="3 6" id="KW-0067">ATP-binding</keyword>
<dbReference type="PANTHER" id="PTHR24220:SF86">
    <property type="entry name" value="ABC TRANSPORTER ABCH.1"/>
    <property type="match status" value="1"/>
</dbReference>
<sequence>MTVMDDFPLMDERPGTSGAQPIVRLRDIRKQYVMGKAGGRHEAIVVHALRGVSVDFYPGEYVAIMGASGSGKSTMLNLLGCLDRPTSGQYLLGDQDVAQLTDDELSEIRSRYIGFIFQAYNLIQQYTVHENIQLPLTYQGSGKVSEEDDARTLELAEMVGLGDRMDHRPNQLSGGQQQRVAIARSLVNDPYIILADEATGNLDSATSDEIMAMLERLNQTGKTIIMVTHEDDIAEHARRVIRMRDGQIITDAPSERMKGEPPEVVGLGLGTGLPGAALAPA</sequence>
<comment type="similarity">
    <text evidence="4">Belongs to the ABC transporter superfamily. Macrolide exporter (TC 3.A.1.122) family.</text>
</comment>
<dbReference type="InterPro" id="IPR017911">
    <property type="entry name" value="MacB-like_ATP-bd"/>
</dbReference>
<evidence type="ECO:0000313" key="7">
    <source>
        <dbReference type="Proteomes" id="UP000317835"/>
    </source>
</evidence>
<dbReference type="Gene3D" id="3.40.50.300">
    <property type="entry name" value="P-loop containing nucleotide triphosphate hydrolases"/>
    <property type="match status" value="1"/>
</dbReference>
<gene>
    <name evidence="6" type="ORF">ElP_47400</name>
</gene>
<dbReference type="CDD" id="cd03255">
    <property type="entry name" value="ABC_MJ0796_LolCDE_FtsE"/>
    <property type="match status" value="1"/>
</dbReference>
<dbReference type="AlphaFoldDB" id="A0A518H7P4"/>
<dbReference type="InterPro" id="IPR003593">
    <property type="entry name" value="AAA+_ATPase"/>
</dbReference>
<evidence type="ECO:0000256" key="1">
    <source>
        <dbReference type="ARBA" id="ARBA00022448"/>
    </source>
</evidence>
<dbReference type="InterPro" id="IPR027417">
    <property type="entry name" value="P-loop_NTPase"/>
</dbReference>